<organism evidence="1 2">
    <name type="scientific">Kaistia geumhonensis</name>
    <dbReference type="NCBI Taxonomy" id="410839"/>
    <lineage>
        <taxon>Bacteria</taxon>
        <taxon>Pseudomonadati</taxon>
        <taxon>Pseudomonadota</taxon>
        <taxon>Alphaproteobacteria</taxon>
        <taxon>Hyphomicrobiales</taxon>
        <taxon>Kaistiaceae</taxon>
        <taxon>Kaistia</taxon>
    </lineage>
</organism>
<dbReference type="EMBL" id="JAUSWJ010000001">
    <property type="protein sequence ID" value="MDQ0515790.1"/>
    <property type="molecule type" value="Genomic_DNA"/>
</dbReference>
<dbReference type="Gene3D" id="3.30.70.1280">
    <property type="entry name" value="SP0830-like domains"/>
    <property type="match status" value="1"/>
</dbReference>
<dbReference type="PANTHER" id="PTHR36439">
    <property type="entry name" value="BLL4334 PROTEIN"/>
    <property type="match status" value="1"/>
</dbReference>
<dbReference type="PIRSF" id="PIRSF008502">
    <property type="entry name" value="UCP008502"/>
    <property type="match status" value="1"/>
</dbReference>
<dbReference type="RefSeq" id="WP_266280487.1">
    <property type="nucleotide sequence ID" value="NZ_JAPKNF010000001.1"/>
</dbReference>
<name>A0ABU0M4M3_9HYPH</name>
<protein>
    <submittedName>
        <fullName evidence="1">Uncharacterized protein (DUF1697 family)</fullName>
    </submittedName>
</protein>
<accession>A0ABU0M4M3</accession>
<keyword evidence="2" id="KW-1185">Reference proteome</keyword>
<reference evidence="1 2" key="1">
    <citation type="submission" date="2023-07" db="EMBL/GenBank/DDBJ databases">
        <title>Genomic Encyclopedia of Type Strains, Phase IV (KMG-IV): sequencing the most valuable type-strain genomes for metagenomic binning, comparative biology and taxonomic classification.</title>
        <authorList>
            <person name="Goeker M."/>
        </authorList>
    </citation>
    <scope>NUCLEOTIDE SEQUENCE [LARGE SCALE GENOMIC DNA]</scope>
    <source>
        <strain evidence="1 2">B1-1</strain>
    </source>
</reference>
<dbReference type="SUPFAM" id="SSF160379">
    <property type="entry name" value="SP0830-like"/>
    <property type="match status" value="1"/>
</dbReference>
<dbReference type="PANTHER" id="PTHR36439:SF1">
    <property type="entry name" value="DUF1697 DOMAIN-CONTAINING PROTEIN"/>
    <property type="match status" value="1"/>
</dbReference>
<evidence type="ECO:0000313" key="2">
    <source>
        <dbReference type="Proteomes" id="UP001223743"/>
    </source>
</evidence>
<dbReference type="Pfam" id="PF08002">
    <property type="entry name" value="DUF1697"/>
    <property type="match status" value="1"/>
</dbReference>
<sequence>MKSYVALLYSIVLGPGRRVVMADLRAVAETLGYRDPVTIGASGNLLFRAGEAPLAQIEAELEAGFASRYGKTVDIILRDAEAWRRLAAGNPFPEAAARDGARVHVRVMRHPAGASDLARLSAYAIGGEELRIVEGDLWMHFADRLPSEGKLLGQLTAKRSGVGTVRNWNTVARIAAALEGGG</sequence>
<gene>
    <name evidence="1" type="ORF">QO015_001403</name>
</gene>
<evidence type="ECO:0000313" key="1">
    <source>
        <dbReference type="EMBL" id="MDQ0515790.1"/>
    </source>
</evidence>
<dbReference type="Proteomes" id="UP001223743">
    <property type="component" value="Unassembled WGS sequence"/>
</dbReference>
<comment type="caution">
    <text evidence="1">The sequence shown here is derived from an EMBL/GenBank/DDBJ whole genome shotgun (WGS) entry which is preliminary data.</text>
</comment>
<dbReference type="InterPro" id="IPR012545">
    <property type="entry name" value="DUF1697"/>
</dbReference>
<proteinExistence type="predicted"/>